<dbReference type="InterPro" id="IPR000093">
    <property type="entry name" value="DNA_Rcmb_RecR"/>
</dbReference>
<name>A0A644T627_9ZZZZ</name>
<evidence type="ECO:0000259" key="7">
    <source>
        <dbReference type="PROSITE" id="PS50880"/>
    </source>
</evidence>
<dbReference type="Gene3D" id="3.40.1360.10">
    <property type="match status" value="1"/>
</dbReference>
<accession>A0A644T627</accession>
<keyword evidence="5" id="KW-0233">DNA recombination</keyword>
<dbReference type="GO" id="GO:0008270">
    <property type="term" value="F:zinc ion binding"/>
    <property type="evidence" value="ECO:0007669"/>
    <property type="project" value="UniProtKB-KW"/>
</dbReference>
<dbReference type="GO" id="GO:0003677">
    <property type="term" value="F:DNA binding"/>
    <property type="evidence" value="ECO:0007669"/>
    <property type="project" value="InterPro"/>
</dbReference>
<dbReference type="SUPFAM" id="SSF111304">
    <property type="entry name" value="Recombination protein RecR"/>
    <property type="match status" value="1"/>
</dbReference>
<dbReference type="PROSITE" id="PS50880">
    <property type="entry name" value="TOPRIM"/>
    <property type="match status" value="1"/>
</dbReference>
<keyword evidence="4" id="KW-0862">Zinc</keyword>
<dbReference type="GO" id="GO:0006281">
    <property type="term" value="P:DNA repair"/>
    <property type="evidence" value="ECO:0007669"/>
    <property type="project" value="UniProtKB-KW"/>
</dbReference>
<dbReference type="Pfam" id="PF21176">
    <property type="entry name" value="RecR_HhH"/>
    <property type="match status" value="1"/>
</dbReference>
<evidence type="ECO:0000313" key="8">
    <source>
        <dbReference type="EMBL" id="MPL62274.1"/>
    </source>
</evidence>
<dbReference type="InterPro" id="IPR006171">
    <property type="entry name" value="TOPRIM_dom"/>
</dbReference>
<evidence type="ECO:0000256" key="4">
    <source>
        <dbReference type="ARBA" id="ARBA00022833"/>
    </source>
</evidence>
<evidence type="ECO:0000256" key="5">
    <source>
        <dbReference type="ARBA" id="ARBA00023172"/>
    </source>
</evidence>
<proteinExistence type="inferred from homology"/>
<evidence type="ECO:0000256" key="2">
    <source>
        <dbReference type="ARBA" id="ARBA00022763"/>
    </source>
</evidence>
<keyword evidence="2" id="KW-0227">DNA damage</keyword>
<organism evidence="8">
    <name type="scientific">bioreactor metagenome</name>
    <dbReference type="NCBI Taxonomy" id="1076179"/>
    <lineage>
        <taxon>unclassified sequences</taxon>
        <taxon>metagenomes</taxon>
        <taxon>ecological metagenomes</taxon>
    </lineage>
</organism>
<evidence type="ECO:0000256" key="3">
    <source>
        <dbReference type="ARBA" id="ARBA00022771"/>
    </source>
</evidence>
<dbReference type="Pfam" id="PF13662">
    <property type="entry name" value="Toprim_4"/>
    <property type="match status" value="1"/>
</dbReference>
<dbReference type="Gene3D" id="1.10.8.420">
    <property type="entry name" value="RecR Domain 1"/>
    <property type="match status" value="1"/>
</dbReference>
<protein>
    <submittedName>
        <fullName evidence="8">Recombination protein RecR</fullName>
    </submittedName>
</protein>
<evidence type="ECO:0000256" key="1">
    <source>
        <dbReference type="ARBA" id="ARBA00022723"/>
    </source>
</evidence>
<keyword evidence="1" id="KW-0479">Metal-binding</keyword>
<keyword evidence="3" id="KW-0863">Zinc-finger</keyword>
<dbReference type="InterPro" id="IPR023627">
    <property type="entry name" value="Rcmb_RecR"/>
</dbReference>
<dbReference type="GO" id="GO:0006310">
    <property type="term" value="P:DNA recombination"/>
    <property type="evidence" value="ECO:0007669"/>
    <property type="project" value="UniProtKB-KW"/>
</dbReference>
<feature type="domain" description="Toprim" evidence="7">
    <location>
        <begin position="84"/>
        <end position="191"/>
    </location>
</feature>
<evidence type="ECO:0000256" key="6">
    <source>
        <dbReference type="ARBA" id="ARBA00023204"/>
    </source>
</evidence>
<dbReference type="AlphaFoldDB" id="A0A644T627"/>
<comment type="caution">
    <text evidence="8">The sequence shown here is derived from an EMBL/GenBank/DDBJ whole genome shotgun (WGS) entry which is preliminary data.</text>
</comment>
<dbReference type="HAMAP" id="MF_00017">
    <property type="entry name" value="RecR"/>
    <property type="match status" value="1"/>
</dbReference>
<reference evidence="8" key="1">
    <citation type="submission" date="2019-08" db="EMBL/GenBank/DDBJ databases">
        <authorList>
            <person name="Kucharzyk K."/>
            <person name="Murdoch R.W."/>
            <person name="Higgins S."/>
            <person name="Loffler F."/>
        </authorList>
    </citation>
    <scope>NUCLEOTIDE SEQUENCE</scope>
</reference>
<sequence>MNPSEKLQELFLKFPGIGPKQAARFVYFLMREKNNYKQDLARNIEALKDSSNICEKCLRVFSKYNNQKDSSICDICANSMRDKKSLMIVVKELDIDAIEKTKFYNGKYFVLGNLLPFLTEKPSEVINIRELVNLIHNDLQKEEKTENLEEIIFALPATDEGENTINYLKKTLAQIVGIENVRMSTLARGLSSGLDIEYVDKNTFKEAFEHRG</sequence>
<dbReference type="EMBL" id="VSSQ01000017">
    <property type="protein sequence ID" value="MPL62274.1"/>
    <property type="molecule type" value="Genomic_DNA"/>
</dbReference>
<keyword evidence="6" id="KW-0234">DNA repair</keyword>
<gene>
    <name evidence="8" type="primary">recR_4</name>
    <name evidence="8" type="ORF">SDC9_07885</name>
</gene>
<dbReference type="PANTHER" id="PTHR30446">
    <property type="entry name" value="RECOMBINATION PROTEIN RECR"/>
    <property type="match status" value="1"/>
</dbReference>
<dbReference type="PANTHER" id="PTHR30446:SF0">
    <property type="entry name" value="RECOMBINATION PROTEIN RECR"/>
    <property type="match status" value="1"/>
</dbReference>